<comment type="similarity">
    <text evidence="1">Belongs to the sulfatase family.</text>
</comment>
<dbReference type="Pfam" id="PF00884">
    <property type="entry name" value="Sulfatase"/>
    <property type="match status" value="1"/>
</dbReference>
<keyword evidence="4" id="KW-0106">Calcium</keyword>
<dbReference type="GO" id="GO:0004065">
    <property type="term" value="F:arylsulfatase activity"/>
    <property type="evidence" value="ECO:0007669"/>
    <property type="project" value="TreeGrafter"/>
</dbReference>
<dbReference type="GO" id="GO:0016740">
    <property type="term" value="F:transferase activity"/>
    <property type="evidence" value="ECO:0007669"/>
    <property type="project" value="UniProtKB-KW"/>
</dbReference>
<gene>
    <name evidence="7" type="ORF">HGP29_21875</name>
</gene>
<evidence type="ECO:0000259" key="6">
    <source>
        <dbReference type="Pfam" id="PF18962"/>
    </source>
</evidence>
<accession>A0A7X8SPD8</accession>
<dbReference type="RefSeq" id="WP_168884574.1">
    <property type="nucleotide sequence ID" value="NZ_JABAIL010000008.1"/>
</dbReference>
<dbReference type="PROSITE" id="PS00523">
    <property type="entry name" value="SULFATASE_1"/>
    <property type="match status" value="1"/>
</dbReference>
<dbReference type="InterPro" id="IPR026444">
    <property type="entry name" value="Secre_tail"/>
</dbReference>
<evidence type="ECO:0000259" key="5">
    <source>
        <dbReference type="Pfam" id="PF00884"/>
    </source>
</evidence>
<dbReference type="SUPFAM" id="SSF53649">
    <property type="entry name" value="Alkaline phosphatase-like"/>
    <property type="match status" value="1"/>
</dbReference>
<dbReference type="PANTHER" id="PTHR42693">
    <property type="entry name" value="ARYLSULFATASE FAMILY MEMBER"/>
    <property type="match status" value="1"/>
</dbReference>
<evidence type="ECO:0000313" key="8">
    <source>
        <dbReference type="Proteomes" id="UP000585050"/>
    </source>
</evidence>
<comment type="caution">
    <text evidence="7">The sequence shown here is derived from an EMBL/GenBank/DDBJ whole genome shotgun (WGS) entry which is preliminary data.</text>
</comment>
<dbReference type="AlphaFoldDB" id="A0A7X8SPD8"/>
<evidence type="ECO:0000256" key="4">
    <source>
        <dbReference type="ARBA" id="ARBA00022837"/>
    </source>
</evidence>
<keyword evidence="8" id="KW-1185">Reference proteome</keyword>
<keyword evidence="2" id="KW-0479">Metal-binding</keyword>
<dbReference type="InterPro" id="IPR000917">
    <property type="entry name" value="Sulfatase_N"/>
</dbReference>
<dbReference type="Gene3D" id="3.30.1120.10">
    <property type="match status" value="1"/>
</dbReference>
<evidence type="ECO:0000256" key="1">
    <source>
        <dbReference type="ARBA" id="ARBA00008779"/>
    </source>
</evidence>
<name>A0A7X8SPD8_9BACT</name>
<sequence>MMNKTTPFFIFLFFSISVFGQVSTSPNIIVIMLDDLGYADLGFHGCKDIQTPNMDRLAAQGVTFSSAYTSYPVCGPSRAGFITGRYQQRFGFERNPQYTTEDDNMGLPLTEDTFADIMKTAGYHSTIIGKWHLGATEKLHPLNRGFDEFFGHLGGGHSYFPEKYTIQYPHQASTESESYRTWIQRDFEPVKVSDYLTKEFSKEAVRYIERNKDNPFFMFLSYNAPHTPLEAPQEYLDKYASIVDNDRRTYAAMVDVVDEGVGQILDKLEELAIDENTIIFLLSDNGGPEAQNASDNGVLRGGKSSVTEGGYRVPFLMSWKGEITPQSYDKPISALDILATSAAVSNAKLDPEKPLDGVNLVPFLTGERTGEPHDAIYLRKFDNNKYTIRKGDYKLMVTGNRQWPNDLYNLKDDISETKSLVSTHKDLVKEMEEDLYAWEKELIYPTFLGLIHIDAKARQIIDFPAIADRNMLERTFKLEVQASSYLPVDINILKGDATVSGNELTVNQAGEIEIEVQQSGDEHHESAEAVKQSFYITKVEQEITILPIEDKTTADDSFAVEASTTSGYPLKYTIDGPATIEGNMITLDIAIGKVTVTASQEGDHIYHPATSTISFQLSLVNNQEQEGSKSEDDKVTSFDSSSTELTLFPNPTPSELHIKADFKVTELIVQDINGRILVKELNTNTIDVSKLIAGTYFLMINNQLNIRFNKH</sequence>
<keyword evidence="7" id="KW-0808">Transferase</keyword>
<dbReference type="NCBIfam" id="TIGR04183">
    <property type="entry name" value="Por_Secre_tail"/>
    <property type="match status" value="1"/>
</dbReference>
<dbReference type="InterPro" id="IPR017850">
    <property type="entry name" value="Alkaline_phosphatase_core_sf"/>
</dbReference>
<dbReference type="PANTHER" id="PTHR42693:SF53">
    <property type="entry name" value="ENDO-4-O-SULFATASE"/>
    <property type="match status" value="1"/>
</dbReference>
<organism evidence="7 8">
    <name type="scientific">Flammeovirga agarivorans</name>
    <dbReference type="NCBI Taxonomy" id="2726742"/>
    <lineage>
        <taxon>Bacteria</taxon>
        <taxon>Pseudomonadati</taxon>
        <taxon>Bacteroidota</taxon>
        <taxon>Cytophagia</taxon>
        <taxon>Cytophagales</taxon>
        <taxon>Flammeovirgaceae</taxon>
        <taxon>Flammeovirga</taxon>
    </lineage>
</organism>
<dbReference type="Proteomes" id="UP000585050">
    <property type="component" value="Unassembled WGS sequence"/>
</dbReference>
<evidence type="ECO:0000256" key="3">
    <source>
        <dbReference type="ARBA" id="ARBA00022801"/>
    </source>
</evidence>
<dbReference type="EMBL" id="JABAIL010000008">
    <property type="protein sequence ID" value="NLR93865.1"/>
    <property type="molecule type" value="Genomic_DNA"/>
</dbReference>
<feature type="domain" description="Sulfatase N-terminal" evidence="5">
    <location>
        <begin position="26"/>
        <end position="343"/>
    </location>
</feature>
<keyword evidence="3 7" id="KW-0378">Hydrolase</keyword>
<dbReference type="InterPro" id="IPR024607">
    <property type="entry name" value="Sulfatase_CS"/>
</dbReference>
<reference evidence="7 8" key="1">
    <citation type="submission" date="2020-04" db="EMBL/GenBank/DDBJ databases">
        <title>Flammeovirga sp. SR4, a novel species isolated from seawater.</title>
        <authorList>
            <person name="Wang X."/>
        </authorList>
    </citation>
    <scope>NUCLEOTIDE SEQUENCE [LARGE SCALE GENOMIC DNA]</scope>
    <source>
        <strain evidence="7 8">SR4</strain>
    </source>
</reference>
<dbReference type="Gene3D" id="3.40.720.10">
    <property type="entry name" value="Alkaline Phosphatase, subunit A"/>
    <property type="match status" value="1"/>
</dbReference>
<evidence type="ECO:0000256" key="2">
    <source>
        <dbReference type="ARBA" id="ARBA00022723"/>
    </source>
</evidence>
<feature type="domain" description="Secretion system C-terminal sorting" evidence="6">
    <location>
        <begin position="647"/>
        <end position="704"/>
    </location>
</feature>
<protein>
    <submittedName>
        <fullName evidence="7">Sulfatase-like hydrolase/transferase</fullName>
    </submittedName>
</protein>
<dbReference type="GO" id="GO:0046872">
    <property type="term" value="F:metal ion binding"/>
    <property type="evidence" value="ECO:0007669"/>
    <property type="project" value="UniProtKB-KW"/>
</dbReference>
<proteinExistence type="inferred from homology"/>
<evidence type="ECO:0000313" key="7">
    <source>
        <dbReference type="EMBL" id="NLR93865.1"/>
    </source>
</evidence>
<dbReference type="Pfam" id="PF18962">
    <property type="entry name" value="Por_Secre_tail"/>
    <property type="match status" value="1"/>
</dbReference>
<dbReference type="PROSITE" id="PS00149">
    <property type="entry name" value="SULFATASE_2"/>
    <property type="match status" value="1"/>
</dbReference>
<dbReference type="InterPro" id="IPR050738">
    <property type="entry name" value="Sulfatase"/>
</dbReference>